<name>A0A178MYJ4_9PROT</name>
<dbReference type="InterPro" id="IPR020084">
    <property type="entry name" value="NUDIX_hydrolase_CS"/>
</dbReference>
<dbReference type="Pfam" id="PF00293">
    <property type="entry name" value="NUDIX"/>
    <property type="match status" value="1"/>
</dbReference>
<gene>
    <name evidence="3" type="primary">rppH</name>
    <name evidence="3" type="synonym">nudH</name>
    <name evidence="5" type="ORF">A6A05_06935</name>
</gene>
<dbReference type="PANTHER" id="PTHR23114">
    <property type="entry name" value="M7GPPPN-MRNA HYDROLASE"/>
    <property type="match status" value="1"/>
</dbReference>
<evidence type="ECO:0000256" key="1">
    <source>
        <dbReference type="ARBA" id="ARBA00001946"/>
    </source>
</evidence>
<dbReference type="Gene3D" id="3.90.79.10">
    <property type="entry name" value="Nucleoside Triphosphate Pyrophosphohydrolase"/>
    <property type="match status" value="1"/>
</dbReference>
<evidence type="ECO:0000259" key="4">
    <source>
        <dbReference type="PROSITE" id="PS51462"/>
    </source>
</evidence>
<dbReference type="InterPro" id="IPR000086">
    <property type="entry name" value="NUDIX_hydrolase_dom"/>
</dbReference>
<dbReference type="PANTHER" id="PTHR23114:SF17">
    <property type="entry name" value="M7GPPPN-MRNA HYDROLASE"/>
    <property type="match status" value="1"/>
</dbReference>
<keyword evidence="2 3" id="KW-0378">Hydrolase</keyword>
<feature type="domain" description="Nudix hydrolase" evidence="4">
    <location>
        <begin position="11"/>
        <end position="153"/>
    </location>
</feature>
<accession>A0A178MYJ4</accession>
<dbReference type="InterPro" id="IPR015797">
    <property type="entry name" value="NUDIX_hydrolase-like_dom_sf"/>
</dbReference>
<dbReference type="HAMAP" id="MF_00298">
    <property type="entry name" value="Nudix_RppH"/>
    <property type="match status" value="1"/>
</dbReference>
<dbReference type="NCBIfam" id="NF001936">
    <property type="entry name" value="PRK00714.1-3"/>
    <property type="match status" value="1"/>
</dbReference>
<comment type="function">
    <text evidence="3">Accelerates the degradation of transcripts by removing pyrophosphate from the 5'-end of triphosphorylated RNA, leading to a more labile monophosphorylated state that can stimulate subsequent ribonuclease cleavage.</text>
</comment>
<dbReference type="RefSeq" id="WP_068497314.1">
    <property type="nucleotide sequence ID" value="NZ_LWQU01000054.1"/>
</dbReference>
<dbReference type="STRING" id="1437059.A6A05_06935"/>
<dbReference type="OrthoDB" id="9816040at2"/>
<dbReference type="EC" id="3.6.1.-" evidence="3"/>
<dbReference type="CDD" id="cd03671">
    <property type="entry name" value="NUDIX_Ap4A_hydrolase_plant_like"/>
    <property type="match status" value="1"/>
</dbReference>
<dbReference type="SUPFAM" id="SSF55811">
    <property type="entry name" value="Nudix"/>
    <property type="match status" value="1"/>
</dbReference>
<dbReference type="PROSITE" id="PS00893">
    <property type="entry name" value="NUDIX_BOX"/>
    <property type="match status" value="1"/>
</dbReference>
<dbReference type="AlphaFoldDB" id="A0A178MYJ4"/>
<dbReference type="EMBL" id="LWQU01000054">
    <property type="protein sequence ID" value="OAN60938.1"/>
    <property type="molecule type" value="Genomic_DNA"/>
</dbReference>
<evidence type="ECO:0000256" key="2">
    <source>
        <dbReference type="ARBA" id="ARBA00022801"/>
    </source>
</evidence>
<proteinExistence type="inferred from homology"/>
<dbReference type="PROSITE" id="PS51462">
    <property type="entry name" value="NUDIX"/>
    <property type="match status" value="1"/>
</dbReference>
<reference evidence="5 6" key="1">
    <citation type="submission" date="2016-04" db="EMBL/GenBank/DDBJ databases">
        <title>Draft genome sequence of freshwater magnetotactic bacteria Magnetospirillum marisnigri SP-1 and Magnetospirillum moscoviense BB-1.</title>
        <authorList>
            <person name="Koziaeva V."/>
            <person name="Dziuba M.V."/>
            <person name="Ivanov T.M."/>
            <person name="Kuznetsov B."/>
            <person name="Grouzdev D.S."/>
        </authorList>
    </citation>
    <scope>NUCLEOTIDE SEQUENCE [LARGE SCALE GENOMIC DNA]</scope>
    <source>
        <strain evidence="5 6">BB-1</strain>
    </source>
</reference>
<comment type="similarity">
    <text evidence="3">Belongs to the Nudix hydrolase family. RppH subfamily.</text>
</comment>
<comment type="caution">
    <text evidence="5">The sequence shown here is derived from an EMBL/GenBank/DDBJ whole genome shotgun (WGS) entry which is preliminary data.</text>
</comment>
<evidence type="ECO:0000313" key="6">
    <source>
        <dbReference type="Proteomes" id="UP000078543"/>
    </source>
</evidence>
<feature type="short sequence motif" description="Nudix box" evidence="3">
    <location>
        <begin position="45"/>
        <end position="66"/>
    </location>
</feature>
<dbReference type="GO" id="GO:0005737">
    <property type="term" value="C:cytoplasm"/>
    <property type="evidence" value="ECO:0007669"/>
    <property type="project" value="TreeGrafter"/>
</dbReference>
<keyword evidence="6" id="KW-1185">Reference proteome</keyword>
<comment type="cofactor">
    <cofactor evidence="1">
        <name>Mg(2+)</name>
        <dbReference type="ChEBI" id="CHEBI:18420"/>
    </cofactor>
</comment>
<dbReference type="NCBIfam" id="NF001938">
    <property type="entry name" value="PRK00714.1-5"/>
    <property type="match status" value="1"/>
</dbReference>
<comment type="cofactor">
    <cofactor evidence="3">
        <name>a divalent metal cation</name>
        <dbReference type="ChEBI" id="CHEBI:60240"/>
    </cofactor>
</comment>
<evidence type="ECO:0000256" key="3">
    <source>
        <dbReference type="HAMAP-Rule" id="MF_00298"/>
    </source>
</evidence>
<sequence>MSKPLPLHKRPYRLGVGLVLFNAEGLVFTARRIDTKEPAWQFPQGGIDEDEEPLAAALREMKEEIGTDKAEVIAESRDWISYDLPPDLADKVWKGRFRGQRQKWYALKFLGADSDIDIDTEHPEFSEWRWMKLAEVPALIVPFKRSLYDQVVAEFAGIGV</sequence>
<dbReference type="Proteomes" id="UP000078543">
    <property type="component" value="Unassembled WGS sequence"/>
</dbReference>
<organism evidence="5 6">
    <name type="scientific">Magnetospirillum moscoviense</name>
    <dbReference type="NCBI Taxonomy" id="1437059"/>
    <lineage>
        <taxon>Bacteria</taxon>
        <taxon>Pseudomonadati</taxon>
        <taxon>Pseudomonadota</taxon>
        <taxon>Alphaproteobacteria</taxon>
        <taxon>Rhodospirillales</taxon>
        <taxon>Rhodospirillaceae</taxon>
        <taxon>Magnetospirillum</taxon>
    </lineage>
</organism>
<dbReference type="GO" id="GO:0034353">
    <property type="term" value="F:mRNA 5'-diphosphatase activity"/>
    <property type="evidence" value="ECO:0007669"/>
    <property type="project" value="TreeGrafter"/>
</dbReference>
<dbReference type="InterPro" id="IPR022927">
    <property type="entry name" value="RppH"/>
</dbReference>
<evidence type="ECO:0000313" key="5">
    <source>
        <dbReference type="EMBL" id="OAN60938.1"/>
    </source>
</evidence>
<protein>
    <recommendedName>
        <fullName evidence="3">RNA pyrophosphohydrolase</fullName>
        <ecNumber evidence="3">3.6.1.-</ecNumber>
    </recommendedName>
    <alternativeName>
        <fullName evidence="3">(Di)nucleoside polyphosphate hydrolase</fullName>
    </alternativeName>
</protein>
<dbReference type="GO" id="GO:0006402">
    <property type="term" value="P:mRNA catabolic process"/>
    <property type="evidence" value="ECO:0007669"/>
    <property type="project" value="TreeGrafter"/>
</dbReference>